<evidence type="ECO:0000313" key="3">
    <source>
        <dbReference type="WBParaSite" id="SSTP_0000519700.1"/>
    </source>
</evidence>
<dbReference type="Proteomes" id="UP000035681">
    <property type="component" value="Unplaced"/>
</dbReference>
<feature type="transmembrane region" description="Helical" evidence="1">
    <location>
        <begin position="6"/>
        <end position="24"/>
    </location>
</feature>
<proteinExistence type="predicted"/>
<accession>A0A0K0E6S0</accession>
<dbReference type="WBParaSite" id="SSTP_0000519700.1">
    <property type="protein sequence ID" value="SSTP_0000519700.1"/>
    <property type="gene ID" value="SSTP_0000519700"/>
</dbReference>
<evidence type="ECO:0000313" key="4">
    <source>
        <dbReference type="WBParaSite" id="TCONS_00009820.p1"/>
    </source>
</evidence>
<dbReference type="WBParaSite" id="TCONS_00009820.p1">
    <property type="protein sequence ID" value="TCONS_00009820.p1"/>
    <property type="gene ID" value="XLOC_007548"/>
</dbReference>
<keyword evidence="1" id="KW-0472">Membrane</keyword>
<name>A0A0K0E6S0_STRER</name>
<dbReference type="GO" id="GO:0050650">
    <property type="term" value="P:chondroitin sulfate proteoglycan biosynthetic process"/>
    <property type="evidence" value="ECO:0007669"/>
    <property type="project" value="InterPro"/>
</dbReference>
<protein>
    <submittedName>
        <fullName evidence="3 4">Uncharacterized protein</fullName>
    </submittedName>
</protein>
<organism evidence="3">
    <name type="scientific">Strongyloides stercoralis</name>
    <name type="common">Threadworm</name>
    <dbReference type="NCBI Taxonomy" id="6248"/>
    <lineage>
        <taxon>Eukaryota</taxon>
        <taxon>Metazoa</taxon>
        <taxon>Ecdysozoa</taxon>
        <taxon>Nematoda</taxon>
        <taxon>Chromadorea</taxon>
        <taxon>Rhabditida</taxon>
        <taxon>Tylenchina</taxon>
        <taxon>Panagrolaimomorpha</taxon>
        <taxon>Strongyloidoidea</taxon>
        <taxon>Strongyloididae</taxon>
        <taxon>Strongyloides</taxon>
    </lineage>
</organism>
<keyword evidence="1" id="KW-1133">Transmembrane helix</keyword>
<dbReference type="InterPro" id="IPR007669">
    <property type="entry name" value="Chst-1-like"/>
</dbReference>
<dbReference type="GO" id="GO:1902884">
    <property type="term" value="P:positive regulation of response to oxidative stress"/>
    <property type="evidence" value="ECO:0007669"/>
    <property type="project" value="InterPro"/>
</dbReference>
<dbReference type="PANTHER" id="PTHR22900">
    <property type="entry name" value="PROTEIN CBG14245-RELATED"/>
    <property type="match status" value="1"/>
</dbReference>
<dbReference type="PANTHER" id="PTHR22900:SF10">
    <property type="entry name" value="CARBOHYDRATE SULFOTRANSFERASE"/>
    <property type="match status" value="1"/>
</dbReference>
<evidence type="ECO:0000256" key="1">
    <source>
        <dbReference type="SAM" id="Phobius"/>
    </source>
</evidence>
<evidence type="ECO:0000313" key="2">
    <source>
        <dbReference type="Proteomes" id="UP000035681"/>
    </source>
</evidence>
<dbReference type="GO" id="GO:0047756">
    <property type="term" value="F:chondroitin 4-sulfotransferase activity"/>
    <property type="evidence" value="ECO:0007669"/>
    <property type="project" value="InterPro"/>
</dbReference>
<keyword evidence="2" id="KW-1185">Reference proteome</keyword>
<keyword evidence="1" id="KW-0812">Transmembrane</keyword>
<sequence>MDCELLSKILKSTIIIIIVFWFAYKLSIFQYQRLTYGLIEMDRSVMIISKKGSLNVNYTIWEDKKIMYLSSDTIFDSIFNMAFNNLSISKPLIVSQKDILNGRIDRISEWKVFMIKQHPINRFLDIYMRFCQKFNEISKMRCLYCVSDIECIVNKLYKEIDKKSNGIEEKTSLNELFYPYLWMFPFTESNNKIFNIENNNDFKVKIGKELIFFNASNTIIKESFNIINNFTKSYLTRKINNKKRKLIGKSLNYNKLLLSKFVSMYYCDFKYFGFDILIF</sequence>
<dbReference type="AlphaFoldDB" id="A0A0K0E6S0"/>
<reference evidence="3" key="1">
    <citation type="submission" date="2015-08" db="UniProtKB">
        <authorList>
            <consortium name="WormBaseParasite"/>
        </authorList>
    </citation>
    <scope>IDENTIFICATION</scope>
</reference>